<comment type="caution">
    <text evidence="3">The sequence shown here is derived from an EMBL/GenBank/DDBJ whole genome shotgun (WGS) entry which is preliminary data.</text>
</comment>
<feature type="region of interest" description="Disordered" evidence="1">
    <location>
        <begin position="79"/>
        <end position="108"/>
    </location>
</feature>
<dbReference type="EMBL" id="JBHFQA010000004">
    <property type="protein sequence ID" value="KAL2099581.1"/>
    <property type="molecule type" value="Genomic_DNA"/>
</dbReference>
<feature type="compositionally biased region" description="Basic and acidic residues" evidence="1">
    <location>
        <begin position="79"/>
        <end position="92"/>
    </location>
</feature>
<evidence type="ECO:0000256" key="1">
    <source>
        <dbReference type="SAM" id="MobiDB-lite"/>
    </source>
</evidence>
<keyword evidence="2" id="KW-0472">Membrane</keyword>
<accession>A0ABD1KK72</accession>
<dbReference type="AlphaFoldDB" id="A0ABD1KK72"/>
<evidence type="ECO:0000256" key="2">
    <source>
        <dbReference type="SAM" id="Phobius"/>
    </source>
</evidence>
<proteinExistence type="predicted"/>
<organism evidence="3 4">
    <name type="scientific">Coilia grayii</name>
    <name type="common">Gray's grenadier anchovy</name>
    <dbReference type="NCBI Taxonomy" id="363190"/>
    <lineage>
        <taxon>Eukaryota</taxon>
        <taxon>Metazoa</taxon>
        <taxon>Chordata</taxon>
        <taxon>Craniata</taxon>
        <taxon>Vertebrata</taxon>
        <taxon>Euteleostomi</taxon>
        <taxon>Actinopterygii</taxon>
        <taxon>Neopterygii</taxon>
        <taxon>Teleostei</taxon>
        <taxon>Clupei</taxon>
        <taxon>Clupeiformes</taxon>
        <taxon>Clupeoidei</taxon>
        <taxon>Engraulidae</taxon>
        <taxon>Coilinae</taxon>
        <taxon>Coilia</taxon>
    </lineage>
</organism>
<keyword evidence="4" id="KW-1185">Reference proteome</keyword>
<feature type="transmembrane region" description="Helical" evidence="2">
    <location>
        <begin position="40"/>
        <end position="59"/>
    </location>
</feature>
<dbReference type="Proteomes" id="UP001591681">
    <property type="component" value="Unassembled WGS sequence"/>
</dbReference>
<gene>
    <name evidence="3" type="ORF">ACEWY4_003975</name>
</gene>
<sequence length="143" mass="15467">MESRAAQSQRESPTHTSTQQTPDGSTKPSQRTLTTAIGRAKMRGVVLVCLLVCAVLLLAKQGEGHVTFFSPKQMKEMEALAKQKELGARSEDGTPEETSDQPVPQEEPLAQGTEVELSIKLSAEQLEHVTQEIIKDALENGAA</sequence>
<feature type="region of interest" description="Disordered" evidence="1">
    <location>
        <begin position="1"/>
        <end position="31"/>
    </location>
</feature>
<evidence type="ECO:0000313" key="3">
    <source>
        <dbReference type="EMBL" id="KAL2099581.1"/>
    </source>
</evidence>
<evidence type="ECO:0000313" key="4">
    <source>
        <dbReference type="Proteomes" id="UP001591681"/>
    </source>
</evidence>
<reference evidence="3 4" key="1">
    <citation type="submission" date="2024-09" db="EMBL/GenBank/DDBJ databases">
        <title>A chromosome-level genome assembly of Gray's grenadier anchovy, Coilia grayii.</title>
        <authorList>
            <person name="Fu Z."/>
        </authorList>
    </citation>
    <scope>NUCLEOTIDE SEQUENCE [LARGE SCALE GENOMIC DNA]</scope>
    <source>
        <strain evidence="3">G4</strain>
        <tissue evidence="3">Muscle</tissue>
    </source>
</reference>
<keyword evidence="2" id="KW-0812">Transmembrane</keyword>
<name>A0ABD1KK72_9TELE</name>
<protein>
    <submittedName>
        <fullName evidence="3">Uncharacterized protein</fullName>
    </submittedName>
</protein>
<keyword evidence="2" id="KW-1133">Transmembrane helix</keyword>